<gene>
    <name evidence="4" type="ORF">GTQ48_17215</name>
</gene>
<protein>
    <submittedName>
        <fullName evidence="4">Acyltransferase family protein</fullName>
    </submittedName>
</protein>
<feature type="transmembrane region" description="Helical" evidence="1">
    <location>
        <begin position="311"/>
        <end position="330"/>
    </location>
</feature>
<evidence type="ECO:0000259" key="3">
    <source>
        <dbReference type="Pfam" id="PF19040"/>
    </source>
</evidence>
<accession>A0A6N9TRJ2</accession>
<dbReference type="GO" id="GO:0016020">
    <property type="term" value="C:membrane"/>
    <property type="evidence" value="ECO:0007669"/>
    <property type="project" value="TreeGrafter"/>
</dbReference>
<dbReference type="AlphaFoldDB" id="A0A6N9TRJ2"/>
<organism evidence="4 5">
    <name type="scientific">Alteromonas genovensis</name>
    <dbReference type="NCBI Taxonomy" id="471225"/>
    <lineage>
        <taxon>Bacteria</taxon>
        <taxon>Pseudomonadati</taxon>
        <taxon>Pseudomonadota</taxon>
        <taxon>Gammaproteobacteria</taxon>
        <taxon>Alteromonadales</taxon>
        <taxon>Alteromonadaceae</taxon>
        <taxon>Alteromonas/Salinimonas group</taxon>
        <taxon>Alteromonas</taxon>
    </lineage>
</organism>
<dbReference type="InterPro" id="IPR002656">
    <property type="entry name" value="Acyl_transf_3_dom"/>
</dbReference>
<name>A0A6N9TRJ2_9ALTE</name>
<keyword evidence="4" id="KW-0808">Transferase</keyword>
<feature type="transmembrane region" description="Helical" evidence="1">
    <location>
        <begin position="165"/>
        <end position="186"/>
    </location>
</feature>
<feature type="domain" description="SGNH" evidence="3">
    <location>
        <begin position="419"/>
        <end position="637"/>
    </location>
</feature>
<evidence type="ECO:0000313" key="5">
    <source>
        <dbReference type="Proteomes" id="UP000471381"/>
    </source>
</evidence>
<dbReference type="EMBL" id="JAAAWO010000019">
    <property type="protein sequence ID" value="NDW17258.1"/>
    <property type="molecule type" value="Genomic_DNA"/>
</dbReference>
<sequence length="642" mass="73216">MAKSYISEIQGLRTLAALLVAVYHIWFSSVSGGVDIFFVVSAYFIAYTLNKSDNLSWNQVSSYYCKTLRRILPTAITVYCFTCLVILIVTPFVSYKMEIKNAFSTFFFIENWYLASSGSDYLRQGESKSLFQQFWALSVQVQLYICIPILYIYARKLERAVNIKYIVTAILLAVFASSFSYSLYSTSASPQWAYFDTIARAWEFTAGLLLYHLGGKFHFSKRSATVLNFLAVIAIIGFGFYWGQNYALPGVVALIPVLSACVIIVTSKSLYFSILKWRGLTSLGDFSFAFYLWHWPIYLLLFQYTNTNVNFNLLGFIVIVSSAIFAFISTKYIEAPIRRNNTLVNSDRKTYAFSLGSMVVSGLFIICIFSVFNFYEKPSLKALNSFYKDKDISLIPNNAMFPHGTVIKQDMRESYFNNCEQNMQNSSVVECEYGNKESDITIALVGGSHAAQWLSPLKEIALEQGYKIHLMVKSACSLTQSMDFGYQPTQSCLDWNDNLHKRLTELEPDIVLTTVTRNGPQGERIPIGYLKSWRHIKNILPDTKIFGIRDNPWFTFDPPLCLEVKNSDKCSISRAAFYNDEEVKPVLTKNLDVVLDFSEEFCPNDTCSTVLENRLVKFKDKHHLTKSYALLLKPLLKEGMQM</sequence>
<proteinExistence type="predicted"/>
<feature type="transmembrane region" description="Helical" evidence="1">
    <location>
        <begin position="248"/>
        <end position="271"/>
    </location>
</feature>
<keyword evidence="4" id="KW-0012">Acyltransferase</keyword>
<dbReference type="RefSeq" id="WP_163107772.1">
    <property type="nucleotide sequence ID" value="NZ_JAAAWO010000019.1"/>
</dbReference>
<feature type="transmembrane region" description="Helical" evidence="1">
    <location>
        <begin position="33"/>
        <end position="50"/>
    </location>
</feature>
<dbReference type="GO" id="GO:0016747">
    <property type="term" value="F:acyltransferase activity, transferring groups other than amino-acyl groups"/>
    <property type="evidence" value="ECO:0007669"/>
    <property type="project" value="InterPro"/>
</dbReference>
<feature type="transmembrane region" description="Helical" evidence="1">
    <location>
        <begin position="283"/>
        <end position="305"/>
    </location>
</feature>
<feature type="transmembrane region" description="Helical" evidence="1">
    <location>
        <begin position="225"/>
        <end position="242"/>
    </location>
</feature>
<feature type="transmembrane region" description="Helical" evidence="1">
    <location>
        <begin position="134"/>
        <end position="153"/>
    </location>
</feature>
<keyword evidence="5" id="KW-1185">Reference proteome</keyword>
<dbReference type="Pfam" id="PF19040">
    <property type="entry name" value="SGNH"/>
    <property type="match status" value="1"/>
</dbReference>
<dbReference type="InterPro" id="IPR050879">
    <property type="entry name" value="Acyltransferase_3"/>
</dbReference>
<evidence type="ECO:0000313" key="4">
    <source>
        <dbReference type="EMBL" id="NDW17258.1"/>
    </source>
</evidence>
<feature type="domain" description="Acyltransferase 3" evidence="2">
    <location>
        <begin position="8"/>
        <end position="328"/>
    </location>
</feature>
<feature type="transmembrane region" description="Helical" evidence="1">
    <location>
        <begin position="71"/>
        <end position="93"/>
    </location>
</feature>
<dbReference type="GO" id="GO:0009103">
    <property type="term" value="P:lipopolysaccharide biosynthetic process"/>
    <property type="evidence" value="ECO:0007669"/>
    <property type="project" value="TreeGrafter"/>
</dbReference>
<dbReference type="PANTHER" id="PTHR23028">
    <property type="entry name" value="ACETYLTRANSFERASE"/>
    <property type="match status" value="1"/>
</dbReference>
<keyword evidence="1" id="KW-0472">Membrane</keyword>
<evidence type="ECO:0000259" key="2">
    <source>
        <dbReference type="Pfam" id="PF01757"/>
    </source>
</evidence>
<evidence type="ECO:0000256" key="1">
    <source>
        <dbReference type="SAM" id="Phobius"/>
    </source>
</evidence>
<dbReference type="Proteomes" id="UP000471381">
    <property type="component" value="Unassembled WGS sequence"/>
</dbReference>
<feature type="transmembrane region" description="Helical" evidence="1">
    <location>
        <begin position="351"/>
        <end position="375"/>
    </location>
</feature>
<reference evidence="4 5" key="1">
    <citation type="submission" date="2020-01" db="EMBL/GenBank/DDBJ databases">
        <title>Genomes of bacteria type strains.</title>
        <authorList>
            <person name="Chen J."/>
            <person name="Zhu S."/>
            <person name="Yang J."/>
        </authorList>
    </citation>
    <scope>NUCLEOTIDE SEQUENCE [LARGE SCALE GENOMIC DNA]</scope>
    <source>
        <strain evidence="4 5">LMG 24078</strain>
    </source>
</reference>
<dbReference type="Pfam" id="PF01757">
    <property type="entry name" value="Acyl_transf_3"/>
    <property type="match status" value="1"/>
</dbReference>
<keyword evidence="1" id="KW-1133">Transmembrane helix</keyword>
<feature type="transmembrane region" description="Helical" evidence="1">
    <location>
        <begin position="192"/>
        <end position="213"/>
    </location>
</feature>
<dbReference type="PANTHER" id="PTHR23028:SF53">
    <property type="entry name" value="ACYL_TRANSF_3 DOMAIN-CONTAINING PROTEIN"/>
    <property type="match status" value="1"/>
</dbReference>
<keyword evidence="1" id="KW-0812">Transmembrane</keyword>
<comment type="caution">
    <text evidence="4">The sequence shown here is derived from an EMBL/GenBank/DDBJ whole genome shotgun (WGS) entry which is preliminary data.</text>
</comment>
<dbReference type="InterPro" id="IPR043968">
    <property type="entry name" value="SGNH"/>
</dbReference>